<name>A0A8T7M4D5_9CHLR</name>
<sequence length="741" mass="81133">MRRIRWFSLIALFFLLCSQSLVMAAMIPISQDQSVVISSNKDKIEALQNVTTPYIQSNLSPDGKSMMLLFTNPMGPQLVFLNTQDGSTIPVSVGGEFPPNPLTTPVWLNPDTLGFISSIGDAPVLVTINRTSGKGAIQKVGLPGYPLSMAPNGSRLLLVAQTKGSTSSSLADEVAYEPLSNPLVSPFDQVVHKTFQAATPTKWGESKDITTLQFAAPSLMLLSLDLANGQITPLYALPEGSGLTGISWTPTGTKLAISRKTIPELGRTGNYLSDKATQDTLGQLPPDKNPFFQNDTIDLVDFNANSIRPNALKAVDGNGDGFAGNLSWSTDGQTLLVKMAVPSHLAGRQYPSYFFSQSSYHRYYTADGKLLSSFESEETNTSLFSYPNFVAPDEVITLAKRGTNHALFYHNKATGEFRKLPIPDGAVTNFVANERTRQIVFTFSSFLQVPEVFRINWDGSGLTQLTFNNNKLVDLSKVRVDPVDFTLANGQKRNGYIIQAANAEFPPKNVPLVLWQDGGPFGDAYVNIFGTSVEYPFNLLPQFGMALLFVPFSGRDGFGAAFQNALYDNHNFGQLDIDEGAEVMRQALSRGYTSQTKTGITGCSYGGYFTSQSISRYPDLYAAANTQCTLLDFNNEWEFGFTPLVSYIMGSTPTSDPNEYIKDSPFYNAYRIKTPLLIFDATKNFLPYQLAVNFHDQVAANGTATNMLLFDQEGHGLSSPHSELMAGQAQVAWFQQYLGIS</sequence>
<feature type="chain" id="PRO_5035941997" evidence="2">
    <location>
        <begin position="25"/>
        <end position="741"/>
    </location>
</feature>
<dbReference type="InterPro" id="IPR001375">
    <property type="entry name" value="Peptidase_S9_cat"/>
</dbReference>
<feature type="domain" description="Peptidase S9 prolyl oligopeptidase catalytic" evidence="3">
    <location>
        <begin position="537"/>
        <end position="739"/>
    </location>
</feature>
<protein>
    <submittedName>
        <fullName evidence="4">Prolyl oligopeptidase family serine peptidase</fullName>
    </submittedName>
</protein>
<dbReference type="RefSeq" id="WP_341471935.1">
    <property type="nucleotide sequence ID" value="NZ_CP128401.1"/>
</dbReference>
<keyword evidence="2" id="KW-0732">Signal</keyword>
<evidence type="ECO:0000256" key="2">
    <source>
        <dbReference type="SAM" id="SignalP"/>
    </source>
</evidence>
<dbReference type="AlphaFoldDB" id="A0A8T7M4D5"/>
<evidence type="ECO:0000256" key="1">
    <source>
        <dbReference type="ARBA" id="ARBA00022801"/>
    </source>
</evidence>
<reference evidence="5" key="2">
    <citation type="journal article" date="2024" name="Nature">
        <title>Anoxygenic phototroph of the Chloroflexota uses a type I reaction centre.</title>
        <authorList>
            <person name="Tsuji J.M."/>
            <person name="Shaw N.A."/>
            <person name="Nagashima S."/>
            <person name="Venkiteswaran J.J."/>
            <person name="Schiff S.L."/>
            <person name="Watanabe T."/>
            <person name="Fukui M."/>
            <person name="Hanada S."/>
            <person name="Tank M."/>
            <person name="Neufeld J.D."/>
        </authorList>
    </citation>
    <scope>NUCLEOTIDE SEQUENCE</scope>
    <source>
        <strain evidence="5">L227-S17</strain>
        <plasmid evidence="5 7">unnamed1</plasmid>
    </source>
</reference>
<dbReference type="SUPFAM" id="SSF50969">
    <property type="entry name" value="YVTN repeat-like/Quinoprotein amine dehydrogenase"/>
    <property type="match status" value="1"/>
</dbReference>
<dbReference type="SUPFAM" id="SSF82171">
    <property type="entry name" value="DPP6 N-terminal domain-like"/>
    <property type="match status" value="1"/>
</dbReference>
<dbReference type="PANTHER" id="PTHR42776">
    <property type="entry name" value="SERINE PEPTIDASE S9 FAMILY MEMBER"/>
    <property type="match status" value="1"/>
</dbReference>
<proteinExistence type="predicted"/>
<geneLocation type="plasmid" evidence="5 7">
    <name>unnamed1</name>
</geneLocation>
<evidence type="ECO:0000313" key="4">
    <source>
        <dbReference type="EMBL" id="NWJ46955.1"/>
    </source>
</evidence>
<dbReference type="PANTHER" id="PTHR42776:SF27">
    <property type="entry name" value="DIPEPTIDYL PEPTIDASE FAMILY MEMBER 6"/>
    <property type="match status" value="1"/>
</dbReference>
<evidence type="ECO:0000259" key="3">
    <source>
        <dbReference type="Pfam" id="PF00326"/>
    </source>
</evidence>
<reference evidence="4 6" key="1">
    <citation type="submission" date="2020-06" db="EMBL/GenBank/DDBJ databases">
        <title>Anoxygenic phototrophic Chloroflexota member uses a Type I reaction center.</title>
        <authorList>
            <person name="Tsuji J.M."/>
            <person name="Shaw N.A."/>
            <person name="Nagashima S."/>
            <person name="Venkiteswaran J."/>
            <person name="Schiff S.L."/>
            <person name="Hanada S."/>
            <person name="Tank M."/>
            <person name="Neufeld J.D."/>
        </authorList>
    </citation>
    <scope>NUCLEOTIDE SEQUENCE [LARGE SCALE GENOMIC DNA]</scope>
    <source>
        <strain evidence="4">L227-S17</strain>
    </source>
</reference>
<dbReference type="GO" id="GO:0004252">
    <property type="term" value="F:serine-type endopeptidase activity"/>
    <property type="evidence" value="ECO:0007669"/>
    <property type="project" value="TreeGrafter"/>
</dbReference>
<dbReference type="Proteomes" id="UP000521676">
    <property type="component" value="Unassembled WGS sequence"/>
</dbReference>
<keyword evidence="7" id="KW-1185">Reference proteome</keyword>
<dbReference type="EMBL" id="CP128401">
    <property type="protein sequence ID" value="WJW70050.1"/>
    <property type="molecule type" value="Genomic_DNA"/>
</dbReference>
<evidence type="ECO:0000313" key="6">
    <source>
        <dbReference type="Proteomes" id="UP000521676"/>
    </source>
</evidence>
<accession>A0A8T7M4D5</accession>
<dbReference type="Gene3D" id="3.40.50.1820">
    <property type="entry name" value="alpha/beta hydrolase"/>
    <property type="match status" value="1"/>
</dbReference>
<dbReference type="GO" id="GO:0006508">
    <property type="term" value="P:proteolysis"/>
    <property type="evidence" value="ECO:0007669"/>
    <property type="project" value="InterPro"/>
</dbReference>
<evidence type="ECO:0000313" key="7">
    <source>
        <dbReference type="Proteomes" id="UP001431572"/>
    </source>
</evidence>
<dbReference type="InterPro" id="IPR029058">
    <property type="entry name" value="AB_hydrolase_fold"/>
</dbReference>
<gene>
    <name evidence="4" type="ORF">HXX08_13925</name>
    <name evidence="5" type="ORF">OZ401_004852</name>
</gene>
<dbReference type="EMBL" id="JACATZ010000001">
    <property type="protein sequence ID" value="NWJ46955.1"/>
    <property type="molecule type" value="Genomic_DNA"/>
</dbReference>
<evidence type="ECO:0000313" key="5">
    <source>
        <dbReference type="EMBL" id="WJW70050.1"/>
    </source>
</evidence>
<organism evidence="4 6">
    <name type="scientific">Candidatus Chlorohelix allophototropha</name>
    <dbReference type="NCBI Taxonomy" id="3003348"/>
    <lineage>
        <taxon>Bacteria</taxon>
        <taxon>Bacillati</taxon>
        <taxon>Chloroflexota</taxon>
        <taxon>Chloroflexia</taxon>
        <taxon>Candidatus Chloroheliales</taxon>
        <taxon>Candidatus Chloroheliaceae</taxon>
        <taxon>Candidatus Chlorohelix</taxon>
    </lineage>
</organism>
<dbReference type="Pfam" id="PF00326">
    <property type="entry name" value="Peptidase_S9"/>
    <property type="match status" value="1"/>
</dbReference>
<dbReference type="SUPFAM" id="SSF53474">
    <property type="entry name" value="alpha/beta-Hydrolases"/>
    <property type="match status" value="1"/>
</dbReference>
<keyword evidence="1" id="KW-0378">Hydrolase</keyword>
<dbReference type="InterPro" id="IPR011044">
    <property type="entry name" value="Quino_amine_DH_bsu"/>
</dbReference>
<feature type="signal peptide" evidence="2">
    <location>
        <begin position="1"/>
        <end position="24"/>
    </location>
</feature>
<keyword evidence="5" id="KW-0614">Plasmid</keyword>
<dbReference type="Proteomes" id="UP001431572">
    <property type="component" value="Plasmid unnamed1"/>
</dbReference>